<dbReference type="GO" id="GO:0004673">
    <property type="term" value="F:protein histidine kinase activity"/>
    <property type="evidence" value="ECO:0007669"/>
    <property type="project" value="UniProtKB-EC"/>
</dbReference>
<evidence type="ECO:0000256" key="5">
    <source>
        <dbReference type="ARBA" id="ARBA00022777"/>
    </source>
</evidence>
<evidence type="ECO:0000313" key="10">
    <source>
        <dbReference type="Proteomes" id="UP000653674"/>
    </source>
</evidence>
<proteinExistence type="predicted"/>
<dbReference type="EMBL" id="BONU01000018">
    <property type="protein sequence ID" value="GIG74463.1"/>
    <property type="molecule type" value="Genomic_DNA"/>
</dbReference>
<evidence type="ECO:0000256" key="1">
    <source>
        <dbReference type="ARBA" id="ARBA00000085"/>
    </source>
</evidence>
<evidence type="ECO:0000256" key="2">
    <source>
        <dbReference type="ARBA" id="ARBA00012438"/>
    </source>
</evidence>
<accession>A0A8J3PN24</accession>
<reference evidence="9" key="1">
    <citation type="submission" date="2021-01" db="EMBL/GenBank/DDBJ databases">
        <title>Whole genome shotgun sequence of Planosporangium flavigriseum NBRC 105377.</title>
        <authorList>
            <person name="Komaki H."/>
            <person name="Tamura T."/>
        </authorList>
    </citation>
    <scope>NUCLEOTIDE SEQUENCE</scope>
    <source>
        <strain evidence="9">NBRC 105377</strain>
    </source>
</reference>
<dbReference type="InterPro" id="IPR036890">
    <property type="entry name" value="HATPase_C_sf"/>
</dbReference>
<comment type="catalytic activity">
    <reaction evidence="1">
        <text>ATP + protein L-histidine = ADP + protein N-phospho-L-histidine.</text>
        <dbReference type="EC" id="2.7.13.3"/>
    </reaction>
</comment>
<keyword evidence="4" id="KW-0808">Transferase</keyword>
<dbReference type="GO" id="GO:0005886">
    <property type="term" value="C:plasma membrane"/>
    <property type="evidence" value="ECO:0007669"/>
    <property type="project" value="TreeGrafter"/>
</dbReference>
<name>A0A8J3PN24_9ACTN</name>
<evidence type="ECO:0000259" key="8">
    <source>
        <dbReference type="Pfam" id="PF02518"/>
    </source>
</evidence>
<dbReference type="InterPro" id="IPR050428">
    <property type="entry name" value="TCS_sensor_his_kinase"/>
</dbReference>
<sequence>MAVLPTAVVALLGAATVAYVLAASARPVSPATGAVLGAGLAGCAIVLVAAERLAVSFAHALHGRVSALRSSATQGGTEIQQLLERVRAGERPALRGPESRPTKGDDIFALLEYDLNRTQLVAQATVIQASTLMPAGRPDQRVEVFVNLSRRLQSLVHREIQLLDELENEVEDPDLLKGLFQVDHLATRMRRHAENLAVLGGAASRRQWSRPVAVTEVLRSAIAEVEQYSRVKLVPPIEGMLSGHAVADIIHLVAELVENATMFSPPHTQVLLRAQSVTSGLAVEVEDRGLGMALEDQERANALLADPTRVDIEELLRDGRIGLFVVAAIARRHGITVRLQTNIYGGLQSVVIVPHGLLGASPPAGEPRPQAAAHQMPQAAPRQPVAALPAYASATVPGSAPQPLAKPADVAMPAVDNNPGSTPEPGMREAQHRPATSPPTPVADQATRHDIRPQLPQRRGQTHLAPQLQQLPTPREEPVVGHDPGLIASFMRGVSRAETAPDQEDGPHGRTDSIS</sequence>
<dbReference type="GO" id="GO:0000160">
    <property type="term" value="P:phosphorelay signal transduction system"/>
    <property type="evidence" value="ECO:0007669"/>
    <property type="project" value="TreeGrafter"/>
</dbReference>
<organism evidence="9 10">
    <name type="scientific">Planosporangium flavigriseum</name>
    <dbReference type="NCBI Taxonomy" id="373681"/>
    <lineage>
        <taxon>Bacteria</taxon>
        <taxon>Bacillati</taxon>
        <taxon>Actinomycetota</taxon>
        <taxon>Actinomycetes</taxon>
        <taxon>Micromonosporales</taxon>
        <taxon>Micromonosporaceae</taxon>
        <taxon>Planosporangium</taxon>
    </lineage>
</organism>
<keyword evidence="7" id="KW-0812">Transmembrane</keyword>
<keyword evidence="5" id="KW-0418">Kinase</keyword>
<keyword evidence="3" id="KW-0597">Phosphoprotein</keyword>
<protein>
    <recommendedName>
        <fullName evidence="2">histidine kinase</fullName>
        <ecNumber evidence="2">2.7.13.3</ecNumber>
    </recommendedName>
</protein>
<evidence type="ECO:0000256" key="4">
    <source>
        <dbReference type="ARBA" id="ARBA00022679"/>
    </source>
</evidence>
<dbReference type="PANTHER" id="PTHR45436">
    <property type="entry name" value="SENSOR HISTIDINE KINASE YKOH"/>
    <property type="match status" value="1"/>
</dbReference>
<gene>
    <name evidence="9" type="ORF">Pfl04_28670</name>
</gene>
<feature type="domain" description="Histidine kinase/HSP90-like ATPase" evidence="8">
    <location>
        <begin position="248"/>
        <end position="351"/>
    </location>
</feature>
<feature type="region of interest" description="Disordered" evidence="6">
    <location>
        <begin position="361"/>
        <end position="515"/>
    </location>
</feature>
<feature type="compositionally biased region" description="Basic and acidic residues" evidence="6">
    <location>
        <begin position="505"/>
        <end position="515"/>
    </location>
</feature>
<comment type="caution">
    <text evidence="9">The sequence shown here is derived from an EMBL/GenBank/DDBJ whole genome shotgun (WGS) entry which is preliminary data.</text>
</comment>
<dbReference type="AlphaFoldDB" id="A0A8J3PN24"/>
<evidence type="ECO:0000313" key="9">
    <source>
        <dbReference type="EMBL" id="GIG74463.1"/>
    </source>
</evidence>
<evidence type="ECO:0000256" key="3">
    <source>
        <dbReference type="ARBA" id="ARBA00022553"/>
    </source>
</evidence>
<keyword evidence="7" id="KW-0472">Membrane</keyword>
<dbReference type="Proteomes" id="UP000653674">
    <property type="component" value="Unassembled WGS sequence"/>
</dbReference>
<dbReference type="InterPro" id="IPR003594">
    <property type="entry name" value="HATPase_dom"/>
</dbReference>
<keyword evidence="7" id="KW-1133">Transmembrane helix</keyword>
<evidence type="ECO:0000256" key="6">
    <source>
        <dbReference type="SAM" id="MobiDB-lite"/>
    </source>
</evidence>
<dbReference type="SUPFAM" id="SSF55874">
    <property type="entry name" value="ATPase domain of HSP90 chaperone/DNA topoisomerase II/histidine kinase"/>
    <property type="match status" value="1"/>
</dbReference>
<dbReference type="PANTHER" id="PTHR45436:SF5">
    <property type="entry name" value="SENSOR HISTIDINE KINASE TRCS"/>
    <property type="match status" value="1"/>
</dbReference>
<dbReference type="Pfam" id="PF02518">
    <property type="entry name" value="HATPase_c"/>
    <property type="match status" value="1"/>
</dbReference>
<dbReference type="RefSeq" id="WP_168071785.1">
    <property type="nucleotide sequence ID" value="NZ_BAAAQJ010000003.1"/>
</dbReference>
<evidence type="ECO:0000256" key="7">
    <source>
        <dbReference type="SAM" id="Phobius"/>
    </source>
</evidence>
<keyword evidence="10" id="KW-1185">Reference proteome</keyword>
<dbReference type="Gene3D" id="3.30.565.10">
    <property type="entry name" value="Histidine kinase-like ATPase, C-terminal domain"/>
    <property type="match status" value="1"/>
</dbReference>
<dbReference type="EC" id="2.7.13.3" evidence="2"/>
<feature type="transmembrane region" description="Helical" evidence="7">
    <location>
        <begin position="32"/>
        <end position="50"/>
    </location>
</feature>
<feature type="compositionally biased region" description="Low complexity" evidence="6">
    <location>
        <begin position="367"/>
        <end position="384"/>
    </location>
</feature>